<dbReference type="Proteomes" id="UP000293520">
    <property type="component" value="Unassembled WGS sequence"/>
</dbReference>
<dbReference type="InterPro" id="IPR050312">
    <property type="entry name" value="IolE/XylAMocC-like"/>
</dbReference>
<proteinExistence type="predicted"/>
<sequence length="272" mass="29893">MTLPVIGACLMIEDLETYRDWLIERQRDLELQSFHDSAVLDGDWQALVDRARALLDGHTGRLGIHGPFMGLNIGSSDPAVQAVVARRMDQALDICAALGATQMVIHSPYTPWDHANMDNFPRGRERIVECAHASIGGAVRRAADQGVTLVLENIQDVDPMERLRLVDSFGSEALQLSVDVGHSNCLHFSENAPPADYFISAAGNRLHHVHLQDTDGYADRHWALGEGTIRWPAIFRALEGLTSAPRLVLELRDKAGIPASIRLLTDLGLIEG</sequence>
<protein>
    <submittedName>
        <fullName evidence="2">Sugar phosphate isomerase/epimerase</fullName>
    </submittedName>
</protein>
<dbReference type="AlphaFoldDB" id="A0A4Q9G122"/>
<dbReference type="EMBL" id="SISK01000006">
    <property type="protein sequence ID" value="TBN39969.1"/>
    <property type="molecule type" value="Genomic_DNA"/>
</dbReference>
<name>A0A4Q9G122_9RHOB</name>
<dbReference type="PANTHER" id="PTHR12110">
    <property type="entry name" value="HYDROXYPYRUVATE ISOMERASE"/>
    <property type="match status" value="1"/>
</dbReference>
<dbReference type="PANTHER" id="PTHR12110:SF53">
    <property type="entry name" value="BLR5974 PROTEIN"/>
    <property type="match status" value="1"/>
</dbReference>
<dbReference type="OrthoDB" id="7245925at2"/>
<dbReference type="Pfam" id="PF01261">
    <property type="entry name" value="AP_endonuc_2"/>
    <property type="match status" value="1"/>
</dbReference>
<evidence type="ECO:0000259" key="1">
    <source>
        <dbReference type="Pfam" id="PF01261"/>
    </source>
</evidence>
<comment type="caution">
    <text evidence="2">The sequence shown here is derived from an EMBL/GenBank/DDBJ whole genome shotgun (WGS) entry which is preliminary data.</text>
</comment>
<feature type="domain" description="Xylose isomerase-like TIM barrel" evidence="1">
    <location>
        <begin position="46"/>
        <end position="265"/>
    </location>
</feature>
<evidence type="ECO:0000313" key="3">
    <source>
        <dbReference type="Proteomes" id="UP000293520"/>
    </source>
</evidence>
<evidence type="ECO:0000313" key="2">
    <source>
        <dbReference type="EMBL" id="TBN39969.1"/>
    </source>
</evidence>
<gene>
    <name evidence="2" type="ORF">EYE42_09965</name>
</gene>
<reference evidence="2 3" key="1">
    <citation type="submission" date="2019-02" db="EMBL/GenBank/DDBJ databases">
        <title>Paracoccus subflavus sp. nov., isolated from marine sediment of the Pacific Ocean.</title>
        <authorList>
            <person name="Zhang G."/>
        </authorList>
    </citation>
    <scope>NUCLEOTIDE SEQUENCE [LARGE SCALE GENOMIC DNA]</scope>
    <source>
        <strain evidence="2 3">GY0581</strain>
    </source>
</reference>
<dbReference type="Gene3D" id="3.20.20.150">
    <property type="entry name" value="Divalent-metal-dependent TIM barrel enzymes"/>
    <property type="match status" value="1"/>
</dbReference>
<keyword evidence="3" id="KW-1185">Reference proteome</keyword>
<organism evidence="2 3">
    <name type="scientific">Paracoccus subflavus</name>
    <dbReference type="NCBI Taxonomy" id="2528244"/>
    <lineage>
        <taxon>Bacteria</taxon>
        <taxon>Pseudomonadati</taxon>
        <taxon>Pseudomonadota</taxon>
        <taxon>Alphaproteobacteria</taxon>
        <taxon>Rhodobacterales</taxon>
        <taxon>Paracoccaceae</taxon>
        <taxon>Paracoccus</taxon>
    </lineage>
</organism>
<dbReference type="InterPro" id="IPR036237">
    <property type="entry name" value="Xyl_isomerase-like_sf"/>
</dbReference>
<keyword evidence="2" id="KW-0413">Isomerase</keyword>
<dbReference type="SUPFAM" id="SSF51658">
    <property type="entry name" value="Xylose isomerase-like"/>
    <property type="match status" value="1"/>
</dbReference>
<accession>A0A4Q9G122</accession>
<dbReference type="InterPro" id="IPR013022">
    <property type="entry name" value="Xyl_isomerase-like_TIM-brl"/>
</dbReference>
<dbReference type="GO" id="GO:0016853">
    <property type="term" value="F:isomerase activity"/>
    <property type="evidence" value="ECO:0007669"/>
    <property type="project" value="UniProtKB-KW"/>
</dbReference>
<dbReference type="RefSeq" id="WP_130991171.1">
    <property type="nucleotide sequence ID" value="NZ_SISK01000006.1"/>
</dbReference>